<dbReference type="EMBL" id="CYPS01000023">
    <property type="protein sequence ID" value="CUH42668.1"/>
    <property type="molecule type" value="Genomic_DNA"/>
</dbReference>
<sequence>MPDPTTEIILHNYPQSPVAEKVRVAFGIKQLSWRNVEIPRLPPKPMLTALTGGYRRTPVMQIGADIYCDSQCILRELERRHPTPTFMPTSEPGLMWCLSRYTDGDLFSLSVKIVLGSAGDDLPSDFAEDRGRLYIGKDWAEGLKRANEQLPHLVAQMRAPLSWMDAQLRDGRSFLLGSDPAAIDAQMYHCIWFIRGRWDGGPEMLSEFPDLTRWEENVRALGHGTSHAMRAEDAIDQAKNTEPASETGATPHDPQDLRVGTLVAVSPDVEGGEQPVEGKVRYADAETIAILRTCDEVGTVCVHFPRSAYRVSVT</sequence>
<feature type="region of interest" description="Disordered" evidence="1">
    <location>
        <begin position="238"/>
        <end position="258"/>
    </location>
</feature>
<dbReference type="AlphaFoldDB" id="A0A0N7LNK4"/>
<proteinExistence type="predicted"/>
<feature type="domain" description="GST N-terminal" evidence="2">
    <location>
        <begin position="6"/>
        <end position="85"/>
    </location>
</feature>
<dbReference type="InterPro" id="IPR004045">
    <property type="entry name" value="Glutathione_S-Trfase_N"/>
</dbReference>
<evidence type="ECO:0000313" key="3">
    <source>
        <dbReference type="EMBL" id="CUH42668.1"/>
    </source>
</evidence>
<reference evidence="4" key="1">
    <citation type="submission" date="2015-09" db="EMBL/GenBank/DDBJ databases">
        <authorList>
            <person name="Rodrigo-Torres L."/>
            <person name="Arahal D.R."/>
        </authorList>
    </citation>
    <scope>NUCLEOTIDE SEQUENCE [LARGE SCALE GENOMIC DNA]</scope>
    <source>
        <strain evidence="4">CECT 4293</strain>
    </source>
</reference>
<dbReference type="SUPFAM" id="SSF47616">
    <property type="entry name" value="GST C-terminal domain-like"/>
    <property type="match status" value="1"/>
</dbReference>
<keyword evidence="4" id="KW-1185">Reference proteome</keyword>
<dbReference type="CDD" id="cd00570">
    <property type="entry name" value="GST_N_family"/>
    <property type="match status" value="1"/>
</dbReference>
<organism evidence="3 4">
    <name type="scientific">Ruegeria atlantica</name>
    <dbReference type="NCBI Taxonomy" id="81569"/>
    <lineage>
        <taxon>Bacteria</taxon>
        <taxon>Pseudomonadati</taxon>
        <taxon>Pseudomonadota</taxon>
        <taxon>Alphaproteobacteria</taxon>
        <taxon>Rhodobacterales</taxon>
        <taxon>Roseobacteraceae</taxon>
        <taxon>Ruegeria</taxon>
    </lineage>
</organism>
<dbReference type="InterPro" id="IPR036249">
    <property type="entry name" value="Thioredoxin-like_sf"/>
</dbReference>
<dbReference type="Proteomes" id="UP000050786">
    <property type="component" value="Unassembled WGS sequence"/>
</dbReference>
<protein>
    <recommendedName>
        <fullName evidence="2">GST N-terminal domain-containing protein</fullName>
    </recommendedName>
</protein>
<accession>A0A0N7LNK4</accession>
<evidence type="ECO:0000259" key="2">
    <source>
        <dbReference type="PROSITE" id="PS50404"/>
    </source>
</evidence>
<dbReference type="InterPro" id="IPR036282">
    <property type="entry name" value="Glutathione-S-Trfase_C_sf"/>
</dbReference>
<dbReference type="Gene3D" id="3.40.30.110">
    <property type="match status" value="2"/>
</dbReference>
<name>A0A0N7LNK4_9RHOB</name>
<dbReference type="Pfam" id="PF13417">
    <property type="entry name" value="GST_N_3"/>
    <property type="match status" value="1"/>
</dbReference>
<evidence type="ECO:0000256" key="1">
    <source>
        <dbReference type="SAM" id="MobiDB-lite"/>
    </source>
</evidence>
<dbReference type="SUPFAM" id="SSF52833">
    <property type="entry name" value="Thioredoxin-like"/>
    <property type="match status" value="1"/>
</dbReference>
<feature type="compositionally biased region" description="Polar residues" evidence="1">
    <location>
        <begin position="238"/>
        <end position="248"/>
    </location>
</feature>
<dbReference type="RefSeq" id="WP_058272732.1">
    <property type="nucleotide sequence ID" value="NZ_CYPS01000023.1"/>
</dbReference>
<dbReference type="Pfam" id="PF13410">
    <property type="entry name" value="GST_C_2"/>
    <property type="match status" value="1"/>
</dbReference>
<evidence type="ECO:0000313" key="4">
    <source>
        <dbReference type="Proteomes" id="UP000050786"/>
    </source>
</evidence>
<gene>
    <name evidence="3" type="ORF">RUM4293_01556</name>
</gene>
<dbReference type="PROSITE" id="PS50404">
    <property type="entry name" value="GST_NTER"/>
    <property type="match status" value="1"/>
</dbReference>